<keyword evidence="1" id="KW-0677">Repeat</keyword>
<feature type="compositionally biased region" description="Low complexity" evidence="4">
    <location>
        <begin position="97"/>
        <end position="129"/>
    </location>
</feature>
<evidence type="ECO:0000256" key="4">
    <source>
        <dbReference type="SAM" id="MobiDB-lite"/>
    </source>
</evidence>
<evidence type="ECO:0008006" key="8">
    <source>
        <dbReference type="Google" id="ProtNLM"/>
    </source>
</evidence>
<evidence type="ECO:0000313" key="7">
    <source>
        <dbReference type="Proteomes" id="UP000041254"/>
    </source>
</evidence>
<dbReference type="InParanoid" id="A0A0G4GYU4"/>
<feature type="compositionally biased region" description="Basic and acidic residues" evidence="4">
    <location>
        <begin position="1226"/>
        <end position="1250"/>
    </location>
</feature>
<feature type="repeat" description="PPR" evidence="2">
    <location>
        <begin position="792"/>
        <end position="826"/>
    </location>
</feature>
<feature type="compositionally biased region" description="Gly residues" evidence="4">
    <location>
        <begin position="1300"/>
        <end position="1309"/>
    </location>
</feature>
<feature type="repeat" description="PPR" evidence="2">
    <location>
        <begin position="865"/>
        <end position="899"/>
    </location>
</feature>
<reference evidence="6 7" key="1">
    <citation type="submission" date="2014-11" db="EMBL/GenBank/DDBJ databases">
        <authorList>
            <person name="Zhu J."/>
            <person name="Qi W."/>
            <person name="Song R."/>
        </authorList>
    </citation>
    <scope>NUCLEOTIDE SEQUENCE [LARGE SCALE GENOMIC DNA]</scope>
</reference>
<feature type="repeat" description="PPR" evidence="2">
    <location>
        <begin position="992"/>
        <end position="1026"/>
    </location>
</feature>
<dbReference type="Pfam" id="PF12854">
    <property type="entry name" value="PPR_1"/>
    <property type="match status" value="1"/>
</dbReference>
<keyword evidence="5" id="KW-0812">Transmembrane</keyword>
<dbReference type="Pfam" id="PF01535">
    <property type="entry name" value="PPR"/>
    <property type="match status" value="2"/>
</dbReference>
<dbReference type="Gene3D" id="1.25.40.10">
    <property type="entry name" value="Tetratricopeptide repeat domain"/>
    <property type="match status" value="6"/>
</dbReference>
<feature type="coiled-coil region" evidence="3">
    <location>
        <begin position="495"/>
        <end position="522"/>
    </location>
</feature>
<dbReference type="NCBIfam" id="TIGR00756">
    <property type="entry name" value="PPR"/>
    <property type="match status" value="10"/>
</dbReference>
<feature type="compositionally biased region" description="Basic residues" evidence="4">
    <location>
        <begin position="1310"/>
        <end position="1323"/>
    </location>
</feature>
<feature type="repeat" description="PPR" evidence="2">
    <location>
        <begin position="589"/>
        <end position="623"/>
    </location>
</feature>
<dbReference type="PANTHER" id="PTHR47447:SF17">
    <property type="entry name" value="OS12G0638900 PROTEIN"/>
    <property type="match status" value="1"/>
</dbReference>
<feature type="repeat" description="PPR" evidence="2">
    <location>
        <begin position="1027"/>
        <end position="1061"/>
    </location>
</feature>
<organism evidence="6 7">
    <name type="scientific">Vitrella brassicaformis (strain CCMP3155)</name>
    <dbReference type="NCBI Taxonomy" id="1169540"/>
    <lineage>
        <taxon>Eukaryota</taxon>
        <taxon>Sar</taxon>
        <taxon>Alveolata</taxon>
        <taxon>Colpodellida</taxon>
        <taxon>Vitrellaceae</taxon>
        <taxon>Vitrella</taxon>
    </lineage>
</organism>
<dbReference type="EMBL" id="CDMY01000878">
    <property type="protein sequence ID" value="CEM36110.1"/>
    <property type="molecule type" value="Genomic_DNA"/>
</dbReference>
<feature type="compositionally biased region" description="Pro residues" evidence="4">
    <location>
        <begin position="134"/>
        <end position="144"/>
    </location>
</feature>
<feature type="compositionally biased region" description="Polar residues" evidence="4">
    <location>
        <begin position="147"/>
        <end position="156"/>
    </location>
</feature>
<dbReference type="VEuPathDB" id="CryptoDB:Vbra_19072"/>
<dbReference type="Pfam" id="PF13041">
    <property type="entry name" value="PPR_2"/>
    <property type="match status" value="6"/>
</dbReference>
<feature type="repeat" description="PPR" evidence="2">
    <location>
        <begin position="1062"/>
        <end position="1096"/>
    </location>
</feature>
<keyword evidence="3" id="KW-0175">Coiled coil</keyword>
<protein>
    <recommendedName>
        <fullName evidence="8">Pentacotripeptide-repeat region of PRORP domain-containing protein</fullName>
    </recommendedName>
</protein>
<dbReference type="Pfam" id="PF13812">
    <property type="entry name" value="PPR_3"/>
    <property type="match status" value="1"/>
</dbReference>
<dbReference type="PANTHER" id="PTHR47447">
    <property type="entry name" value="OS03G0856100 PROTEIN"/>
    <property type="match status" value="1"/>
</dbReference>
<evidence type="ECO:0000256" key="5">
    <source>
        <dbReference type="SAM" id="Phobius"/>
    </source>
</evidence>
<dbReference type="PROSITE" id="PS51375">
    <property type="entry name" value="PPR"/>
    <property type="match status" value="12"/>
</dbReference>
<feature type="repeat" description="PPR" evidence="2">
    <location>
        <begin position="922"/>
        <end position="956"/>
    </location>
</feature>
<feature type="compositionally biased region" description="Low complexity" evidence="4">
    <location>
        <begin position="1284"/>
        <end position="1299"/>
    </location>
</feature>
<accession>A0A0G4GYU4</accession>
<evidence type="ECO:0000256" key="3">
    <source>
        <dbReference type="SAM" id="Coils"/>
    </source>
</evidence>
<keyword evidence="7" id="KW-1185">Reference proteome</keyword>
<dbReference type="Proteomes" id="UP000041254">
    <property type="component" value="Unassembled WGS sequence"/>
</dbReference>
<feature type="region of interest" description="Disordered" evidence="4">
    <location>
        <begin position="1226"/>
        <end position="1323"/>
    </location>
</feature>
<feature type="repeat" description="PPR" evidence="2">
    <location>
        <begin position="957"/>
        <end position="991"/>
    </location>
</feature>
<dbReference type="InterPro" id="IPR011990">
    <property type="entry name" value="TPR-like_helical_dom_sf"/>
</dbReference>
<feature type="repeat" description="PPR" evidence="2">
    <location>
        <begin position="1132"/>
        <end position="1166"/>
    </location>
</feature>
<keyword evidence="5" id="KW-0472">Membrane</keyword>
<dbReference type="STRING" id="1169540.A0A0G4GYU4"/>
<feature type="repeat" description="PPR" evidence="2">
    <location>
        <begin position="722"/>
        <end position="756"/>
    </location>
</feature>
<feature type="repeat" description="PPR" evidence="2">
    <location>
        <begin position="757"/>
        <end position="791"/>
    </location>
</feature>
<gene>
    <name evidence="6" type="ORF">Vbra_19072</name>
</gene>
<name>A0A0G4GYU4_VITBC</name>
<feature type="transmembrane region" description="Helical" evidence="5">
    <location>
        <begin position="44"/>
        <end position="64"/>
    </location>
</feature>
<feature type="repeat" description="PPR" evidence="2">
    <location>
        <begin position="1097"/>
        <end position="1131"/>
    </location>
</feature>
<sequence>MCPLSSSSSSHSAFLPLADAATCTADGGGPMDAIGGWAVVYRLLSEVFIFVLILQLFGLALVLYRNARHFCDKGRKTSQQQQQTQEEEQTVPPPAQPQRQQQQQQQDQTPAANATPAAHHSCPAAPAKPVSSHPAPPSPCPRVPDPQTRSTTVTSEGKQDGDASPKSAGGSPLLRSPQGSSECLHAAPQPQVIRPAFPVKAPVPVASAMVAPSQPQPPQPMRGRDGGEDLFLKAARRLADEERYHELWELWKGLPTLSQIPSKKNALDWFVLLAEATCAGGGVTPDGRMSGRMTPSRPPEAIDMGELETAFVPADRPRADLIRLLKAAETLLAHENNVDARQQLFASMVASLARLGQHSRVADLLLMATHQSILIPSSLSPRTLLALMTALGETTRIDAAGTVFAIASRRPDNTLTEAFVLSYVKCCLASGAAQRAEEAVRVAGQRGCATSRVFQTLLRHYGKKENWGTVLKLIRQTPPSACFGVGVKRNLLLKIASERGDVEEAEKVLRDTESRKAEYDEYTYFHLLKLYASTHHHARMEALQREMAAKHIRPSTACFVVLIDYYFRWGDVASVLRIFREAKSAGRTNLTLYAQMVRHFTYLGQLDQAMSLFSEMNSHGYADLGVYTLLVCKLHEANRRQDALRVLKDQRPRVTGPRGPLNRDSGQQQQGIGGGGGASSSSSEGGWISSYMALMRCAGQLGALDVAFDLFDSYCRSGESPDSLMYNCLLDACVTCKAPQRAIDFFNKMKTSQVRPDCVTYNTMIRAYNVAKHLDGAFGLLEEMMAKGTHPNVVTFNSLIHACVMNRNNDKAWRVLPLMKTSGVEPDSVTYSTLIIGIKNDRTGATLARGFSCLDQLLSTDMQPDEVLFNSLMDACVHFGEIRKAETVFQRMMASGISPSTVAYGILMKCKGDMEEAGLQSNAVVYGCLIDVALKVGEDAVAEGLFDEMRSRGIQGTVVTYSLLIKLFGRQRNIDKAFAVIEEMKSQGLSPSSVTYNSLMDTLARCRDMRSAPRLLALMRQDKVSPDLITYSTICKGYCHNGELERALDAFAAMKHEGFKADEIIYNSLIDGCARRGDLNTAKKLVQEMRGGGIQPSNVTYSILIKTCGVAKEIDHAFDVLEMMEEDCVRPGKVVYTCLIQACVCNGRLDRAVSVFHDMHARQIFPDGVTYGALIAGCIQGNDLRQAVALTEHASAQGTQLTTRTYQQLLRSLKRANMLPEYQRVDEQMAREGVDNRRLPDRPTQRFGDKSRHHNHGFDNDCEEDADESYQQPYPSQPAPNQEPHQQYQQHHQHPSSAAAGGGGGGGGPHVRRRAGGPYWRHR</sequence>
<keyword evidence="5" id="KW-1133">Transmembrane helix</keyword>
<dbReference type="OMA" id="ITYSTIC"/>
<dbReference type="PhylomeDB" id="A0A0G4GYU4"/>
<evidence type="ECO:0000313" key="6">
    <source>
        <dbReference type="EMBL" id="CEM36110.1"/>
    </source>
</evidence>
<proteinExistence type="predicted"/>
<dbReference type="InterPro" id="IPR002885">
    <property type="entry name" value="PPR_rpt"/>
</dbReference>
<evidence type="ECO:0000256" key="1">
    <source>
        <dbReference type="ARBA" id="ARBA00022737"/>
    </source>
</evidence>
<dbReference type="SUPFAM" id="SSF48452">
    <property type="entry name" value="TPR-like"/>
    <property type="match status" value="1"/>
</dbReference>
<feature type="region of interest" description="Disordered" evidence="4">
    <location>
        <begin position="645"/>
        <end position="682"/>
    </location>
</feature>
<feature type="region of interest" description="Disordered" evidence="4">
    <location>
        <begin position="75"/>
        <end position="183"/>
    </location>
</feature>
<dbReference type="OrthoDB" id="185373at2759"/>
<evidence type="ECO:0000256" key="2">
    <source>
        <dbReference type="PROSITE-ProRule" id="PRU00708"/>
    </source>
</evidence>